<evidence type="ECO:0000256" key="1">
    <source>
        <dbReference type="ARBA" id="ARBA00004123"/>
    </source>
</evidence>
<dbReference type="EMBL" id="RSCD01000002">
    <property type="protein sequence ID" value="RSH94649.1"/>
    <property type="molecule type" value="Genomic_DNA"/>
</dbReference>
<dbReference type="AlphaFoldDB" id="A0A427YUC4"/>
<evidence type="ECO:0000256" key="3">
    <source>
        <dbReference type="ARBA" id="ARBA00022618"/>
    </source>
</evidence>
<feature type="region of interest" description="Disordered" evidence="7">
    <location>
        <begin position="115"/>
        <end position="157"/>
    </location>
</feature>
<dbReference type="Pfam" id="PF02301">
    <property type="entry name" value="HORMA"/>
    <property type="match status" value="1"/>
</dbReference>
<dbReference type="OrthoDB" id="1806at2759"/>
<sequence length="240" mass="25944">MAQKQATRTNQAITLKGSTALVTEFFEYGVNSILYQRGVYPSDDFRMVKKYGLPMLVTADEGLKEYLQTILAQVQEWLLTSSITRLVLAIKSIETDETLERWQFDVHTDEAAAAGSSSSASASGSGSASAPAAGGAAGGAGNAAKGGKKKEKTEKEVQGEIREIMKQITSSVTFLPILEEPCTFSLLAYTNDSPDVAIPSTWDDADPHLIDRGKVEQVRLRSFSTNVHSLEAMVAYRVGE</sequence>
<dbReference type="GO" id="GO:0051301">
    <property type="term" value="P:cell division"/>
    <property type="evidence" value="ECO:0007669"/>
    <property type="project" value="UniProtKB-KW"/>
</dbReference>
<dbReference type="STRING" id="1890683.A0A427YUC4"/>
<name>A0A427YUC4_9TREE</name>
<feature type="compositionally biased region" description="Low complexity" evidence="7">
    <location>
        <begin position="115"/>
        <end position="134"/>
    </location>
</feature>
<dbReference type="PROSITE" id="PS50815">
    <property type="entry name" value="HORMA"/>
    <property type="match status" value="1"/>
</dbReference>
<keyword evidence="10" id="KW-1185">Reference proteome</keyword>
<dbReference type="SUPFAM" id="SSF56019">
    <property type="entry name" value="The spindle assembly checkpoint protein mad2"/>
    <property type="match status" value="1"/>
</dbReference>
<evidence type="ECO:0000256" key="2">
    <source>
        <dbReference type="ARBA" id="ARBA00010348"/>
    </source>
</evidence>
<keyword evidence="4" id="KW-0498">Mitosis</keyword>
<dbReference type="InterPro" id="IPR003511">
    <property type="entry name" value="HORMA_dom"/>
</dbReference>
<accession>A0A427YUC4</accession>
<comment type="similarity">
    <text evidence="2">Belongs to the MAD2 family.</text>
</comment>
<reference evidence="9 10" key="1">
    <citation type="submission" date="2018-11" db="EMBL/GenBank/DDBJ databases">
        <title>Genome sequence of Saitozyma podzolica DSM 27192.</title>
        <authorList>
            <person name="Aliyu H."/>
            <person name="Gorte O."/>
            <person name="Ochsenreither K."/>
        </authorList>
    </citation>
    <scope>NUCLEOTIDE SEQUENCE [LARGE SCALE GENOMIC DNA]</scope>
    <source>
        <strain evidence="9 10">DSM 27192</strain>
    </source>
</reference>
<dbReference type="GO" id="GO:0005737">
    <property type="term" value="C:cytoplasm"/>
    <property type="evidence" value="ECO:0007669"/>
    <property type="project" value="TreeGrafter"/>
</dbReference>
<evidence type="ECO:0000256" key="6">
    <source>
        <dbReference type="ARBA" id="ARBA00023306"/>
    </source>
</evidence>
<organism evidence="9 10">
    <name type="scientific">Saitozyma podzolica</name>
    <dbReference type="NCBI Taxonomy" id="1890683"/>
    <lineage>
        <taxon>Eukaryota</taxon>
        <taxon>Fungi</taxon>
        <taxon>Dikarya</taxon>
        <taxon>Basidiomycota</taxon>
        <taxon>Agaricomycotina</taxon>
        <taxon>Tremellomycetes</taxon>
        <taxon>Tremellales</taxon>
        <taxon>Trimorphomycetaceae</taxon>
        <taxon>Saitozyma</taxon>
    </lineage>
</organism>
<comment type="caution">
    <text evidence="9">The sequence shown here is derived from an EMBL/GenBank/DDBJ whole genome shotgun (WGS) entry which is preliminary data.</text>
</comment>
<keyword evidence="6" id="KW-0131">Cell cycle</keyword>
<dbReference type="Proteomes" id="UP000279259">
    <property type="component" value="Unassembled WGS sequence"/>
</dbReference>
<dbReference type="GO" id="GO:0007094">
    <property type="term" value="P:mitotic spindle assembly checkpoint signaling"/>
    <property type="evidence" value="ECO:0007669"/>
    <property type="project" value="TreeGrafter"/>
</dbReference>
<dbReference type="PANTHER" id="PTHR11842">
    <property type="entry name" value="MITOTIC SPINDLE ASSEMBLY CHECKPOINT PROTEIN MAD2"/>
    <property type="match status" value="1"/>
</dbReference>
<gene>
    <name evidence="9" type="ORF">EHS25_004454</name>
</gene>
<keyword evidence="5" id="KW-0539">Nucleus</keyword>
<dbReference type="GO" id="GO:0005654">
    <property type="term" value="C:nucleoplasm"/>
    <property type="evidence" value="ECO:0007669"/>
    <property type="project" value="TreeGrafter"/>
</dbReference>
<feature type="domain" description="HORMA" evidence="8">
    <location>
        <begin position="16"/>
        <end position="234"/>
    </location>
</feature>
<dbReference type="GO" id="GO:0000776">
    <property type="term" value="C:kinetochore"/>
    <property type="evidence" value="ECO:0007669"/>
    <property type="project" value="TreeGrafter"/>
</dbReference>
<evidence type="ECO:0000256" key="5">
    <source>
        <dbReference type="ARBA" id="ARBA00023242"/>
    </source>
</evidence>
<keyword evidence="3" id="KW-0132">Cell division</keyword>
<dbReference type="PANTHER" id="PTHR11842:SF11">
    <property type="entry name" value="MITOTIC SPINDLE ASSEMBLY CHECKPOINT PROTEIN MAD2A"/>
    <property type="match status" value="1"/>
</dbReference>
<evidence type="ECO:0000313" key="10">
    <source>
        <dbReference type="Proteomes" id="UP000279259"/>
    </source>
</evidence>
<dbReference type="InterPro" id="IPR045091">
    <property type="entry name" value="Mad2-like"/>
</dbReference>
<evidence type="ECO:0000259" key="8">
    <source>
        <dbReference type="PROSITE" id="PS50815"/>
    </source>
</evidence>
<evidence type="ECO:0000256" key="7">
    <source>
        <dbReference type="SAM" id="MobiDB-lite"/>
    </source>
</evidence>
<evidence type="ECO:0000313" key="9">
    <source>
        <dbReference type="EMBL" id="RSH94649.1"/>
    </source>
</evidence>
<protein>
    <recommendedName>
        <fullName evidence="8">HORMA domain-containing protein</fullName>
    </recommendedName>
</protein>
<dbReference type="InterPro" id="IPR036570">
    <property type="entry name" value="HORMA_dom_sf"/>
</dbReference>
<proteinExistence type="inferred from homology"/>
<dbReference type="Gene3D" id="3.30.900.10">
    <property type="entry name" value="HORMA domain"/>
    <property type="match status" value="1"/>
</dbReference>
<evidence type="ECO:0000256" key="4">
    <source>
        <dbReference type="ARBA" id="ARBA00022776"/>
    </source>
</evidence>
<comment type="subcellular location">
    <subcellularLocation>
        <location evidence="1">Nucleus</location>
    </subcellularLocation>
</comment>